<keyword evidence="2" id="KW-0677">Repeat</keyword>
<dbReference type="InterPro" id="IPR036028">
    <property type="entry name" value="SH3-like_dom_sf"/>
</dbReference>
<dbReference type="Proteomes" id="UP000717585">
    <property type="component" value="Unassembled WGS sequence"/>
</dbReference>
<feature type="region of interest" description="Disordered" evidence="4">
    <location>
        <begin position="535"/>
        <end position="571"/>
    </location>
</feature>
<dbReference type="SUPFAM" id="SSF57845">
    <property type="entry name" value="B-box zinc-binding domain"/>
    <property type="match status" value="1"/>
</dbReference>
<feature type="compositionally biased region" description="Basic and acidic residues" evidence="4">
    <location>
        <begin position="558"/>
        <end position="571"/>
    </location>
</feature>
<proteinExistence type="predicted"/>
<evidence type="ECO:0000256" key="1">
    <source>
        <dbReference type="ARBA" id="ARBA00022443"/>
    </source>
</evidence>
<evidence type="ECO:0000256" key="3">
    <source>
        <dbReference type="PROSITE-ProRule" id="PRU00192"/>
    </source>
</evidence>
<dbReference type="SUPFAM" id="SSF50044">
    <property type="entry name" value="SH3-domain"/>
    <property type="match status" value="2"/>
</dbReference>
<evidence type="ECO:0000313" key="7">
    <source>
        <dbReference type="Proteomes" id="UP000717585"/>
    </source>
</evidence>
<name>A0A8J6ASH9_9EUKA</name>
<evidence type="ECO:0000256" key="4">
    <source>
        <dbReference type="SAM" id="MobiDB-lite"/>
    </source>
</evidence>
<sequence length="805" mass="89022">MAEQNVAAQIQALLSTLEGDQLAAALAQLQMAKPETPAVVTPAKGVHLCPQHSKELDVYDYDEKKIVCHMCALFSSAGHEIITLKEALARSIPDLEEQTHIHEQQLKDLVKRKDLTQRLRAEAAATHASSYDAVQAHFEDLRNTINAREIALLEQLKVDADKKDAHYDDVLGRLSKDIQRSEAAIKERKAKLATSDPFQILDMRTVHDSLRTEIADAVDTVHPQADGSLVVALPPTVKTMLEQHGSSEYHRSVAVLEEQKSFETLTLADFRYICDDVISKRRVTMQQMLSIIGTRIEINNDIRRDLTKLKSCSSPDEGALMRSLWNTVIAEHAETNKAIIDSDHTTKETVVKALNAARDAVPRQVDQVNRVVEGTVRTFQSFVTGIKKSVADVQAQEAKVKKLQFDHNAGRNVDKKLKSAHEKYLKVLEAYREKQTEYQTARGQLDAVLASQLKELEATELTRIVEVRNALQTYVATRSVELRAQDAYLAKISDRIAALEPKYVISQIAAMSQRKATPVDGFEVDIPEFPASLMEDDQTNPLAGLPKPATPAQPQFKGKKEEKKEKKDKSEPVQYGLALYAYSKQDQDEADIEEGQYVRIVSVDPNGWASIVNMHTDEMGNVPYNYLDVMSEEAYLAACHAAQEGEEPAVEAHAEPEPEQAPASLASAAAATAKPVSAAKADPDRADPAQEGQTRPGGMNPVAAMLAARLQGKAAEEESDDDWDSETSPEQDTAESKPASTVPNAIMRVEAQFDYEKSDDDEIDMAKGDFLSVTQVASEDWYIGLNERTGKTGMFPSNFVHKVEC</sequence>
<accession>A0A8J6ASH9</accession>
<evidence type="ECO:0000313" key="6">
    <source>
        <dbReference type="EMBL" id="KAG9390375.1"/>
    </source>
</evidence>
<dbReference type="OrthoDB" id="27823at2759"/>
<reference evidence="6" key="1">
    <citation type="submission" date="2021-05" db="EMBL/GenBank/DDBJ databases">
        <title>A free-living protist that lacks canonical eukaryotic 1 DNA replication and segregation systems.</title>
        <authorList>
            <person name="Salas-Leiva D.E."/>
            <person name="Tromer E.C."/>
            <person name="Curtis B.A."/>
            <person name="Jerlstrom-Hultqvist J."/>
            <person name="Kolisko M."/>
            <person name="Yi Z."/>
            <person name="Salas-Leiva J.S."/>
            <person name="Gallot-Lavallee L."/>
            <person name="Kops G.J.P.L."/>
            <person name="Archibald J.M."/>
            <person name="Simpson A.G.B."/>
            <person name="Roger A.J."/>
        </authorList>
    </citation>
    <scope>NUCLEOTIDE SEQUENCE</scope>
    <source>
        <strain evidence="6">BICM</strain>
    </source>
</reference>
<dbReference type="InterPro" id="IPR027267">
    <property type="entry name" value="AH/BAR_dom_sf"/>
</dbReference>
<dbReference type="PROSITE" id="PS50002">
    <property type="entry name" value="SH3"/>
    <property type="match status" value="2"/>
</dbReference>
<dbReference type="SMART" id="SM00326">
    <property type="entry name" value="SH3"/>
    <property type="match status" value="2"/>
</dbReference>
<dbReference type="Gene3D" id="1.20.1270.60">
    <property type="entry name" value="Arfaptin homology (AH) domain/BAR domain"/>
    <property type="match status" value="1"/>
</dbReference>
<feature type="domain" description="SH3" evidence="5">
    <location>
        <begin position="571"/>
        <end position="632"/>
    </location>
</feature>
<comment type="caution">
    <text evidence="6">The sequence shown here is derived from an EMBL/GenBank/DDBJ whole genome shotgun (WGS) entry which is preliminary data.</text>
</comment>
<dbReference type="PANTHER" id="PTHR46218:SF4">
    <property type="entry name" value="LIM AND SH3 DOMAIN PROTEIN LASP"/>
    <property type="match status" value="1"/>
</dbReference>
<dbReference type="Gene3D" id="2.30.30.40">
    <property type="entry name" value="SH3 Domains"/>
    <property type="match status" value="2"/>
</dbReference>
<feature type="compositionally biased region" description="Low complexity" evidence="4">
    <location>
        <begin position="660"/>
        <end position="680"/>
    </location>
</feature>
<keyword evidence="1 3" id="KW-0728">SH3 domain</keyword>
<dbReference type="SUPFAM" id="SSF103657">
    <property type="entry name" value="BAR/IMD domain-like"/>
    <property type="match status" value="1"/>
</dbReference>
<dbReference type="InterPro" id="IPR001452">
    <property type="entry name" value="SH3_domain"/>
</dbReference>
<evidence type="ECO:0000259" key="5">
    <source>
        <dbReference type="PROSITE" id="PS50002"/>
    </source>
</evidence>
<dbReference type="InterPro" id="IPR051759">
    <property type="entry name" value="LIM-SH3_domain_protein"/>
</dbReference>
<protein>
    <submittedName>
        <fullName evidence="6">SH3 domain</fullName>
    </submittedName>
</protein>
<feature type="domain" description="SH3" evidence="5">
    <location>
        <begin position="744"/>
        <end position="805"/>
    </location>
</feature>
<keyword evidence="7" id="KW-1185">Reference proteome</keyword>
<dbReference type="EMBL" id="JAHDYR010000064">
    <property type="protein sequence ID" value="KAG9390375.1"/>
    <property type="molecule type" value="Genomic_DNA"/>
</dbReference>
<feature type="compositionally biased region" description="Acidic residues" evidence="4">
    <location>
        <begin position="717"/>
        <end position="733"/>
    </location>
</feature>
<dbReference type="Pfam" id="PF00018">
    <property type="entry name" value="SH3_1"/>
    <property type="match status" value="1"/>
</dbReference>
<gene>
    <name evidence="6" type="ORF">J8273_7725</name>
</gene>
<organism evidence="6 7">
    <name type="scientific">Carpediemonas membranifera</name>
    <dbReference type="NCBI Taxonomy" id="201153"/>
    <lineage>
        <taxon>Eukaryota</taxon>
        <taxon>Metamonada</taxon>
        <taxon>Carpediemonas-like organisms</taxon>
        <taxon>Carpediemonas</taxon>
    </lineage>
</organism>
<feature type="region of interest" description="Disordered" evidence="4">
    <location>
        <begin position="646"/>
        <end position="744"/>
    </location>
</feature>
<dbReference type="PANTHER" id="PTHR46218">
    <property type="entry name" value="LASP"/>
    <property type="match status" value="1"/>
</dbReference>
<evidence type="ECO:0000256" key="2">
    <source>
        <dbReference type="ARBA" id="ARBA00022737"/>
    </source>
</evidence>
<dbReference type="Gene3D" id="3.30.160.60">
    <property type="entry name" value="Classic Zinc Finger"/>
    <property type="match status" value="1"/>
</dbReference>
<dbReference type="AlphaFoldDB" id="A0A8J6ASH9"/>